<dbReference type="OrthoDB" id="9448631at2759"/>
<feature type="compositionally biased region" description="Polar residues" evidence="1">
    <location>
        <begin position="271"/>
        <end position="283"/>
    </location>
</feature>
<dbReference type="AlphaFoldDB" id="A0A9Q0XWN2"/>
<comment type="caution">
    <text evidence="4">The sequence shown here is derived from an EMBL/GenBank/DDBJ whole genome shotgun (WGS) entry which is preliminary data.</text>
</comment>
<evidence type="ECO:0000256" key="2">
    <source>
        <dbReference type="SAM" id="Phobius"/>
    </source>
</evidence>
<dbReference type="GO" id="GO:0001675">
    <property type="term" value="P:acrosome assembly"/>
    <property type="evidence" value="ECO:0007669"/>
    <property type="project" value="TreeGrafter"/>
</dbReference>
<dbReference type="GO" id="GO:0002080">
    <property type="term" value="C:acrosomal membrane"/>
    <property type="evidence" value="ECO:0007669"/>
    <property type="project" value="InterPro"/>
</dbReference>
<evidence type="ECO:0000313" key="5">
    <source>
        <dbReference type="Proteomes" id="UP001142489"/>
    </source>
</evidence>
<evidence type="ECO:0008006" key="6">
    <source>
        <dbReference type="Google" id="ProtNLM"/>
    </source>
</evidence>
<protein>
    <recommendedName>
        <fullName evidence="6">Sperm acrosome membrane-associated protein 1</fullName>
    </recommendedName>
</protein>
<feature type="region of interest" description="Disordered" evidence="1">
    <location>
        <begin position="271"/>
        <end position="305"/>
    </location>
</feature>
<name>A0A9Q0XWN2_9SAUR</name>
<gene>
    <name evidence="4" type="ORF">JRQ81_015466</name>
</gene>
<proteinExistence type="predicted"/>
<feature type="signal peptide" evidence="3">
    <location>
        <begin position="1"/>
        <end position="24"/>
    </location>
</feature>
<feature type="transmembrane region" description="Helical" evidence="2">
    <location>
        <begin position="208"/>
        <end position="233"/>
    </location>
</feature>
<organism evidence="4 5">
    <name type="scientific">Phrynocephalus forsythii</name>
    <dbReference type="NCBI Taxonomy" id="171643"/>
    <lineage>
        <taxon>Eukaryota</taxon>
        <taxon>Metazoa</taxon>
        <taxon>Chordata</taxon>
        <taxon>Craniata</taxon>
        <taxon>Vertebrata</taxon>
        <taxon>Euteleostomi</taxon>
        <taxon>Lepidosauria</taxon>
        <taxon>Squamata</taxon>
        <taxon>Bifurcata</taxon>
        <taxon>Unidentata</taxon>
        <taxon>Episquamata</taxon>
        <taxon>Toxicofera</taxon>
        <taxon>Iguania</taxon>
        <taxon>Acrodonta</taxon>
        <taxon>Agamidae</taxon>
        <taxon>Agaminae</taxon>
        <taxon>Phrynocephalus</taxon>
    </lineage>
</organism>
<dbReference type="EMBL" id="JAPFRF010000006">
    <property type="protein sequence ID" value="KAJ7329292.1"/>
    <property type="molecule type" value="Genomic_DNA"/>
</dbReference>
<evidence type="ECO:0000256" key="3">
    <source>
        <dbReference type="SAM" id="SignalP"/>
    </source>
</evidence>
<dbReference type="PANTHER" id="PTHR47223:SF1">
    <property type="entry name" value="SPERM ACROSOME MEMBRANE-ASSOCIATED PROTEIN 1"/>
    <property type="match status" value="1"/>
</dbReference>
<sequence>MGWRETRGAWTLALFLVLLLNLLAEPLSSDEEENVPVGAVITEPAVELMKAVEGLFSVRHDGNQTHPKEVEFGPCTVTCGIGMRDVILTNGCPEGERKCIVRIEECRGPPDCGWGKPFSETLESVKMPCISVPPENRFQYVWKMLIPDQQSLIIPNDSAILEVHRDTHPVAFECDTMENEELVASVKYTVYTTDELETRRHRKGSTDVVLVFVLVIGIIIAVGVIFAVIFIILNWGAVKTFWQTKVWKSREDSTSSVLRTSSGMTPTIDVSQVSQQEGSSHRQLSYHEWNEPPPAGVTEEEKGNY</sequence>
<evidence type="ECO:0000313" key="4">
    <source>
        <dbReference type="EMBL" id="KAJ7329292.1"/>
    </source>
</evidence>
<keyword evidence="2" id="KW-0812">Transmembrane</keyword>
<dbReference type="Proteomes" id="UP001142489">
    <property type="component" value="Unassembled WGS sequence"/>
</dbReference>
<feature type="chain" id="PRO_5040493266" description="Sperm acrosome membrane-associated protein 1" evidence="3">
    <location>
        <begin position="25"/>
        <end position="305"/>
    </location>
</feature>
<accession>A0A9Q0XWN2</accession>
<keyword evidence="2" id="KW-1133">Transmembrane helix</keyword>
<evidence type="ECO:0000256" key="1">
    <source>
        <dbReference type="SAM" id="MobiDB-lite"/>
    </source>
</evidence>
<keyword evidence="2" id="KW-0472">Membrane</keyword>
<dbReference type="PANTHER" id="PTHR47223">
    <property type="entry name" value="SPERM ACROSOME MEMBRANE-ASSOCIATED PROTEIN 1"/>
    <property type="match status" value="1"/>
</dbReference>
<keyword evidence="3" id="KW-0732">Signal</keyword>
<reference evidence="4" key="1">
    <citation type="journal article" date="2023" name="DNA Res.">
        <title>Chromosome-level genome assembly of Phrynocephalus forsythii using third-generation DNA sequencing and Hi-C analysis.</title>
        <authorList>
            <person name="Qi Y."/>
            <person name="Zhao W."/>
            <person name="Zhao Y."/>
            <person name="Niu C."/>
            <person name="Cao S."/>
            <person name="Zhang Y."/>
        </authorList>
    </citation>
    <scope>NUCLEOTIDE SEQUENCE</scope>
    <source>
        <tissue evidence="4">Muscle</tissue>
    </source>
</reference>
<keyword evidence="5" id="KW-1185">Reference proteome</keyword>
<dbReference type="InterPro" id="IPR037878">
    <property type="entry name" value="SPACA1"/>
</dbReference>